<evidence type="ECO:0000313" key="2">
    <source>
        <dbReference type="EMBL" id="MFC6826906.1"/>
    </source>
</evidence>
<organism evidence="2 3">
    <name type="scientific">Halopelagius fulvigenes</name>
    <dbReference type="NCBI Taxonomy" id="1198324"/>
    <lineage>
        <taxon>Archaea</taxon>
        <taxon>Methanobacteriati</taxon>
        <taxon>Methanobacteriota</taxon>
        <taxon>Stenosarchaea group</taxon>
        <taxon>Halobacteria</taxon>
        <taxon>Halobacteriales</taxon>
        <taxon>Haloferacaceae</taxon>
    </lineage>
</organism>
<dbReference type="GO" id="GO:0016787">
    <property type="term" value="F:hydrolase activity"/>
    <property type="evidence" value="ECO:0007669"/>
    <property type="project" value="UniProtKB-KW"/>
</dbReference>
<accession>A0ABD5U1Y0</accession>
<evidence type="ECO:0000259" key="1">
    <source>
        <dbReference type="Pfam" id="PF00561"/>
    </source>
</evidence>
<dbReference type="PANTHER" id="PTHR43433">
    <property type="entry name" value="HYDROLASE, ALPHA/BETA FOLD FAMILY PROTEIN"/>
    <property type="match status" value="1"/>
</dbReference>
<proteinExistence type="predicted"/>
<gene>
    <name evidence="2" type="ORF">ACFQEV_18180</name>
</gene>
<dbReference type="Pfam" id="PF00561">
    <property type="entry name" value="Abhydrolase_1"/>
    <property type="match status" value="1"/>
</dbReference>
<evidence type="ECO:0000313" key="3">
    <source>
        <dbReference type="Proteomes" id="UP001596408"/>
    </source>
</evidence>
<dbReference type="PANTHER" id="PTHR43433:SF5">
    <property type="entry name" value="AB HYDROLASE-1 DOMAIN-CONTAINING PROTEIN"/>
    <property type="match status" value="1"/>
</dbReference>
<dbReference type="Gene3D" id="3.40.50.1820">
    <property type="entry name" value="alpha/beta hydrolase"/>
    <property type="match status" value="1"/>
</dbReference>
<keyword evidence="2" id="KW-0378">Hydrolase</keyword>
<keyword evidence="3" id="KW-1185">Reference proteome</keyword>
<protein>
    <submittedName>
        <fullName evidence="2">Alpha/beta fold hydrolase</fullName>
    </submittedName>
</protein>
<dbReference type="InterPro" id="IPR000073">
    <property type="entry name" value="AB_hydrolase_1"/>
</dbReference>
<sequence>MPTASNGSVDLYYDAEGEGETVAFVGDVGYGAWQWGWQHAAVAGPYESLVLDLRGTGRSDAPPGPYAVGTLVDDLVTVLADHGVRKAHVVGAGLGGMVALRAARSTSRVRSLALFGTAASGGGPDAVGSTSDHGSDGGLDLEPLFGAPDDRAALDRSLRAAVSERFVGAQPEAFEQIVEWRAEEDASRAAWEAQAAAVERFEADDLYEITAPALVVHGAEDAVWPVERGEELAADLPRGEFVPVEGAGHLAHVEASKVVNDELLRFLDEQSAPR</sequence>
<name>A0ABD5U1Y0_9EURY</name>
<dbReference type="InterPro" id="IPR029058">
    <property type="entry name" value="AB_hydrolase_fold"/>
</dbReference>
<comment type="caution">
    <text evidence="2">The sequence shown here is derived from an EMBL/GenBank/DDBJ whole genome shotgun (WGS) entry which is preliminary data.</text>
</comment>
<dbReference type="PRINTS" id="PR00412">
    <property type="entry name" value="EPOXHYDRLASE"/>
</dbReference>
<dbReference type="InterPro" id="IPR000639">
    <property type="entry name" value="Epox_hydrolase-like"/>
</dbReference>
<dbReference type="Proteomes" id="UP001596408">
    <property type="component" value="Unassembled WGS sequence"/>
</dbReference>
<dbReference type="PRINTS" id="PR00111">
    <property type="entry name" value="ABHYDROLASE"/>
</dbReference>
<dbReference type="SUPFAM" id="SSF53474">
    <property type="entry name" value="alpha/beta-Hydrolases"/>
    <property type="match status" value="1"/>
</dbReference>
<dbReference type="EMBL" id="JBHSXH010000015">
    <property type="protein sequence ID" value="MFC6826906.1"/>
    <property type="molecule type" value="Genomic_DNA"/>
</dbReference>
<reference evidence="2 3" key="1">
    <citation type="journal article" date="2019" name="Int. J. Syst. Evol. Microbiol.">
        <title>The Global Catalogue of Microorganisms (GCM) 10K type strain sequencing project: providing services to taxonomists for standard genome sequencing and annotation.</title>
        <authorList>
            <consortium name="The Broad Institute Genomics Platform"/>
            <consortium name="The Broad Institute Genome Sequencing Center for Infectious Disease"/>
            <person name="Wu L."/>
            <person name="Ma J."/>
        </authorList>
    </citation>
    <scope>NUCLEOTIDE SEQUENCE [LARGE SCALE GENOMIC DNA]</scope>
    <source>
        <strain evidence="2 3">YIM 94188</strain>
    </source>
</reference>
<dbReference type="AlphaFoldDB" id="A0ABD5U1Y0"/>
<dbReference type="RefSeq" id="WP_379699085.1">
    <property type="nucleotide sequence ID" value="NZ_JBHSXH010000015.1"/>
</dbReference>
<feature type="domain" description="AB hydrolase-1" evidence="1">
    <location>
        <begin position="46"/>
        <end position="254"/>
    </location>
</feature>
<dbReference type="InterPro" id="IPR050471">
    <property type="entry name" value="AB_hydrolase"/>
</dbReference>